<dbReference type="PANTHER" id="PTHR11941:SF54">
    <property type="entry name" value="ENOYL-COA HYDRATASE, MITOCHONDRIAL"/>
    <property type="match status" value="1"/>
</dbReference>
<reference evidence="1" key="1">
    <citation type="submission" date="2023-03" db="EMBL/GenBank/DDBJ databases">
        <authorList>
            <person name="Steffen K."/>
            <person name="Cardenas P."/>
        </authorList>
    </citation>
    <scope>NUCLEOTIDE SEQUENCE</scope>
</reference>
<evidence type="ECO:0000313" key="1">
    <source>
        <dbReference type="EMBL" id="CAI8041106.1"/>
    </source>
</evidence>
<dbReference type="GO" id="GO:0006635">
    <property type="term" value="P:fatty acid beta-oxidation"/>
    <property type="evidence" value="ECO:0007669"/>
    <property type="project" value="TreeGrafter"/>
</dbReference>
<sequence length="174" mass="18754">MAFEMISTDQVDRVAIVTLNRPEVLNALSLGLVREVDQFLTEAEADDGIGAVIITGAGERAFSAGADIHENREFNQEQRDAGAAERANYTWHLATCSKPVIGAVNGLCYGGGTVMATSMDFLIGCEKSSFRFLAVNYGQLNATWSLPTLVGWGKAKELLYSGARCSPMRRITSA</sequence>
<proteinExistence type="predicted"/>
<dbReference type="Pfam" id="PF00378">
    <property type="entry name" value="ECH_1"/>
    <property type="match status" value="1"/>
</dbReference>
<dbReference type="InterPro" id="IPR029045">
    <property type="entry name" value="ClpP/crotonase-like_dom_sf"/>
</dbReference>
<keyword evidence="2" id="KW-1185">Reference proteome</keyword>
<gene>
    <name evidence="1" type="ORF">GBAR_LOCUS22846</name>
</gene>
<dbReference type="EMBL" id="CASHTH010003163">
    <property type="protein sequence ID" value="CAI8041106.1"/>
    <property type="molecule type" value="Genomic_DNA"/>
</dbReference>
<dbReference type="AlphaFoldDB" id="A0AA35T676"/>
<accession>A0AA35T676</accession>
<dbReference type="Proteomes" id="UP001174909">
    <property type="component" value="Unassembled WGS sequence"/>
</dbReference>
<dbReference type="Gene3D" id="3.90.226.10">
    <property type="entry name" value="2-enoyl-CoA Hydratase, Chain A, domain 1"/>
    <property type="match status" value="1"/>
</dbReference>
<dbReference type="GO" id="GO:0003824">
    <property type="term" value="F:catalytic activity"/>
    <property type="evidence" value="ECO:0007669"/>
    <property type="project" value="UniProtKB-ARBA"/>
</dbReference>
<organism evidence="1 2">
    <name type="scientific">Geodia barretti</name>
    <name type="common">Barrett's horny sponge</name>
    <dbReference type="NCBI Taxonomy" id="519541"/>
    <lineage>
        <taxon>Eukaryota</taxon>
        <taxon>Metazoa</taxon>
        <taxon>Porifera</taxon>
        <taxon>Demospongiae</taxon>
        <taxon>Heteroscleromorpha</taxon>
        <taxon>Tetractinellida</taxon>
        <taxon>Astrophorina</taxon>
        <taxon>Geodiidae</taxon>
        <taxon>Geodia</taxon>
    </lineage>
</organism>
<evidence type="ECO:0000313" key="2">
    <source>
        <dbReference type="Proteomes" id="UP001174909"/>
    </source>
</evidence>
<name>A0AA35T676_GEOBA</name>
<dbReference type="SUPFAM" id="SSF52096">
    <property type="entry name" value="ClpP/crotonase"/>
    <property type="match status" value="1"/>
</dbReference>
<dbReference type="InterPro" id="IPR001753">
    <property type="entry name" value="Enoyl-CoA_hydra/iso"/>
</dbReference>
<dbReference type="PANTHER" id="PTHR11941">
    <property type="entry name" value="ENOYL-COA HYDRATASE-RELATED"/>
    <property type="match status" value="1"/>
</dbReference>
<comment type="caution">
    <text evidence="1">The sequence shown here is derived from an EMBL/GenBank/DDBJ whole genome shotgun (WGS) entry which is preliminary data.</text>
</comment>
<protein>
    <submittedName>
        <fullName evidence="1">Short-chain-enoyl-CoA hydratase</fullName>
    </submittedName>
</protein>
<dbReference type="CDD" id="cd06558">
    <property type="entry name" value="crotonase-like"/>
    <property type="match status" value="1"/>
</dbReference>